<evidence type="ECO:0000313" key="2">
    <source>
        <dbReference type="Proteomes" id="UP000030993"/>
    </source>
</evidence>
<evidence type="ECO:0000313" key="1">
    <source>
        <dbReference type="EMBL" id="KHM50504.1"/>
    </source>
</evidence>
<organism evidence="1 2">
    <name type="scientific">Anaerovibrio lipolyticus</name>
    <dbReference type="NCBI Taxonomy" id="82374"/>
    <lineage>
        <taxon>Bacteria</taxon>
        <taxon>Bacillati</taxon>
        <taxon>Bacillota</taxon>
        <taxon>Negativicutes</taxon>
        <taxon>Selenomonadales</taxon>
        <taxon>Selenomonadaceae</taxon>
        <taxon>Anaerovibrio</taxon>
    </lineage>
</organism>
<gene>
    <name evidence="1" type="ORF">NZ47_12130</name>
</gene>
<reference evidence="1 2" key="1">
    <citation type="journal article" date="2013" name="PLoS ONE">
        <title>Identification and characterization of three novel lipases belonging to families II and V from Anaerovibrio lipolyticus 5ST.</title>
        <authorList>
            <person name="Prive F."/>
            <person name="Kaderbhai N.N."/>
            <person name="Girdwood S."/>
            <person name="Worgan H.J."/>
            <person name="Pinloche E."/>
            <person name="Scollan N.D."/>
            <person name="Huws S.A."/>
            <person name="Newbold C.J."/>
        </authorList>
    </citation>
    <scope>NUCLEOTIDE SEQUENCE [LARGE SCALE GENOMIC DNA]</scope>
    <source>
        <strain evidence="1 2">5S</strain>
    </source>
</reference>
<dbReference type="SUPFAM" id="SSF54782">
    <property type="entry name" value="Porphobilinogen deaminase (hydroxymethylbilane synthase), C-terminal domain"/>
    <property type="match status" value="1"/>
</dbReference>
<keyword evidence="2" id="KW-1185">Reference proteome</keyword>
<dbReference type="Proteomes" id="UP000030993">
    <property type="component" value="Unassembled WGS sequence"/>
</dbReference>
<dbReference type="STRING" id="82374.NZ47_12130"/>
<dbReference type="AlphaFoldDB" id="A0A0B2JRY2"/>
<protein>
    <submittedName>
        <fullName evidence="1">Hydroxymethylbilane synthase</fullName>
    </submittedName>
</protein>
<feature type="non-terminal residue" evidence="1">
    <location>
        <position position="1"/>
    </location>
</feature>
<dbReference type="InterPro" id="IPR036803">
    <property type="entry name" value="Porphobilinogen_deaminase_C_sf"/>
</dbReference>
<accession>A0A0B2JRY2</accession>
<comment type="caution">
    <text evidence="1">The sequence shown here is derived from an EMBL/GenBank/DDBJ whole genome shotgun (WGS) entry which is preliminary data.</text>
</comment>
<proteinExistence type="predicted"/>
<name>A0A0B2JRY2_9FIRM</name>
<dbReference type="EMBL" id="JSCE01000222">
    <property type="protein sequence ID" value="KHM50504.1"/>
    <property type="molecule type" value="Genomic_DNA"/>
</dbReference>
<dbReference type="GO" id="GO:0004418">
    <property type="term" value="F:hydroxymethylbilane synthase activity"/>
    <property type="evidence" value="ECO:0007669"/>
    <property type="project" value="InterPro"/>
</dbReference>
<sequence>GVLNVEGVIASLDGSKVYRDHIMGQPADAEAIGQQLADRLLEAGGRTVLAELGIEL</sequence>
<dbReference type="Gene3D" id="3.30.160.40">
    <property type="entry name" value="Porphobilinogen deaminase, C-terminal domain"/>
    <property type="match status" value="1"/>
</dbReference>
<dbReference type="GO" id="GO:0033014">
    <property type="term" value="P:tetrapyrrole biosynthetic process"/>
    <property type="evidence" value="ECO:0007669"/>
    <property type="project" value="InterPro"/>
</dbReference>